<evidence type="ECO:0000256" key="9">
    <source>
        <dbReference type="ARBA" id="ARBA00050593"/>
    </source>
</evidence>
<protein>
    <recommendedName>
        <fullName evidence="10">D-xylose-proton symporter</fullName>
    </recommendedName>
    <alternativeName>
        <fullName evidence="11">D-xylose transporter</fullName>
    </alternativeName>
</protein>
<dbReference type="InterPro" id="IPR047984">
    <property type="entry name" value="XylE-like"/>
</dbReference>
<dbReference type="InterPro" id="IPR005829">
    <property type="entry name" value="Sugar_transporter_CS"/>
</dbReference>
<dbReference type="PROSITE" id="PS50850">
    <property type="entry name" value="MFS"/>
    <property type="match status" value="1"/>
</dbReference>
<feature type="transmembrane region" description="Helical" evidence="13">
    <location>
        <begin position="327"/>
        <end position="347"/>
    </location>
</feature>
<evidence type="ECO:0000313" key="16">
    <source>
        <dbReference type="Proteomes" id="UP000295212"/>
    </source>
</evidence>
<dbReference type="NCBIfam" id="TIGR00879">
    <property type="entry name" value="SP"/>
    <property type="match status" value="1"/>
</dbReference>
<dbReference type="Gene3D" id="1.20.1250.20">
    <property type="entry name" value="MFS general substrate transporter like domains"/>
    <property type="match status" value="2"/>
</dbReference>
<evidence type="ECO:0000256" key="6">
    <source>
        <dbReference type="ARBA" id="ARBA00022692"/>
    </source>
</evidence>
<dbReference type="InterPro" id="IPR020846">
    <property type="entry name" value="MFS_dom"/>
</dbReference>
<organism evidence="15 16">
    <name type="scientific">Halomonas ventosae</name>
    <dbReference type="NCBI Taxonomy" id="229007"/>
    <lineage>
        <taxon>Bacteria</taxon>
        <taxon>Pseudomonadati</taxon>
        <taxon>Pseudomonadota</taxon>
        <taxon>Gammaproteobacteria</taxon>
        <taxon>Oceanospirillales</taxon>
        <taxon>Halomonadaceae</taxon>
        <taxon>Halomonas</taxon>
    </lineage>
</organism>
<evidence type="ECO:0000256" key="11">
    <source>
        <dbReference type="ARBA" id="ARBA00076792"/>
    </source>
</evidence>
<dbReference type="Proteomes" id="UP000295212">
    <property type="component" value="Unassembled WGS sequence"/>
</dbReference>
<accession>A0A4R6ZVB1</accession>
<gene>
    <name evidence="15" type="ORF">DFP85_10484</name>
</gene>
<dbReference type="EMBL" id="SNZJ01000004">
    <property type="protein sequence ID" value="TDR56169.1"/>
    <property type="molecule type" value="Genomic_DNA"/>
</dbReference>
<feature type="domain" description="Major facilitator superfamily (MFS) profile" evidence="14">
    <location>
        <begin position="14"/>
        <end position="459"/>
    </location>
</feature>
<dbReference type="AlphaFoldDB" id="A0A4R6ZVB1"/>
<evidence type="ECO:0000256" key="1">
    <source>
        <dbReference type="ARBA" id="ARBA00004651"/>
    </source>
</evidence>
<dbReference type="GO" id="GO:0005351">
    <property type="term" value="F:carbohydrate:proton symporter activity"/>
    <property type="evidence" value="ECO:0007669"/>
    <property type="project" value="TreeGrafter"/>
</dbReference>
<feature type="transmembrane region" description="Helical" evidence="13">
    <location>
        <begin position="296"/>
        <end position="315"/>
    </location>
</feature>
<evidence type="ECO:0000256" key="13">
    <source>
        <dbReference type="SAM" id="Phobius"/>
    </source>
</evidence>
<feature type="transmembrane region" description="Helical" evidence="13">
    <location>
        <begin position="50"/>
        <end position="73"/>
    </location>
</feature>
<dbReference type="PROSITE" id="PS00217">
    <property type="entry name" value="SUGAR_TRANSPORT_2"/>
    <property type="match status" value="1"/>
</dbReference>
<evidence type="ECO:0000256" key="10">
    <source>
        <dbReference type="ARBA" id="ARBA00070440"/>
    </source>
</evidence>
<feature type="transmembrane region" description="Helical" evidence="13">
    <location>
        <begin position="138"/>
        <end position="160"/>
    </location>
</feature>
<evidence type="ECO:0000256" key="7">
    <source>
        <dbReference type="ARBA" id="ARBA00022989"/>
    </source>
</evidence>
<dbReference type="PRINTS" id="PR00171">
    <property type="entry name" value="SUGRTRNSPORT"/>
</dbReference>
<evidence type="ECO:0000256" key="5">
    <source>
        <dbReference type="ARBA" id="ARBA00022597"/>
    </source>
</evidence>
<dbReference type="FunFam" id="1.20.1250.20:FF:000122">
    <property type="entry name" value="D-xylose transporter XylE"/>
    <property type="match status" value="1"/>
</dbReference>
<keyword evidence="7 13" id="KW-1133">Transmembrane helix</keyword>
<dbReference type="PANTHER" id="PTHR48022">
    <property type="entry name" value="PLASTIDIC GLUCOSE TRANSPORTER 4"/>
    <property type="match status" value="1"/>
</dbReference>
<evidence type="ECO:0000256" key="8">
    <source>
        <dbReference type="ARBA" id="ARBA00023136"/>
    </source>
</evidence>
<evidence type="ECO:0000256" key="12">
    <source>
        <dbReference type="RuleBase" id="RU003346"/>
    </source>
</evidence>
<keyword evidence="4" id="KW-1003">Cell membrane</keyword>
<evidence type="ECO:0000256" key="4">
    <source>
        <dbReference type="ARBA" id="ARBA00022475"/>
    </source>
</evidence>
<evidence type="ECO:0000256" key="3">
    <source>
        <dbReference type="ARBA" id="ARBA00022448"/>
    </source>
</evidence>
<dbReference type="InterPro" id="IPR050360">
    <property type="entry name" value="MFS_Sugar_Transporters"/>
</dbReference>
<feature type="transmembrane region" description="Helical" evidence="13">
    <location>
        <begin position="359"/>
        <end position="386"/>
    </location>
</feature>
<feature type="transmembrane region" description="Helical" evidence="13">
    <location>
        <begin position="105"/>
        <end position="126"/>
    </location>
</feature>
<dbReference type="CDD" id="cd17359">
    <property type="entry name" value="MFS_XylE_like"/>
    <property type="match status" value="1"/>
</dbReference>
<feature type="transmembrane region" description="Helical" evidence="13">
    <location>
        <begin position="80"/>
        <end position="99"/>
    </location>
</feature>
<dbReference type="RefSeq" id="WP_133635118.1">
    <property type="nucleotide sequence ID" value="NZ_SNZJ01000004.1"/>
</dbReference>
<name>A0A4R6ZVB1_9GAMM</name>
<keyword evidence="5" id="KW-0762">Sugar transport</keyword>
<comment type="catalytic activity">
    <reaction evidence="9">
        <text>D-xylose(in) + H(+)(in) = D-xylose(out) + H(+)(out)</text>
        <dbReference type="Rhea" id="RHEA:28959"/>
        <dbReference type="ChEBI" id="CHEBI:15378"/>
        <dbReference type="ChEBI" id="CHEBI:53455"/>
    </reaction>
    <physiologicalReaction direction="right-to-left" evidence="9">
        <dbReference type="Rhea" id="RHEA:28961"/>
    </physiologicalReaction>
</comment>
<feature type="transmembrane region" description="Helical" evidence="13">
    <location>
        <begin position="398"/>
        <end position="421"/>
    </location>
</feature>
<dbReference type="PANTHER" id="PTHR48022:SF2">
    <property type="entry name" value="PLASTIDIC GLUCOSE TRANSPORTER 4"/>
    <property type="match status" value="1"/>
</dbReference>
<keyword evidence="3 12" id="KW-0813">Transport</keyword>
<feature type="transmembrane region" description="Helical" evidence="13">
    <location>
        <begin position="433"/>
        <end position="451"/>
    </location>
</feature>
<evidence type="ECO:0000313" key="15">
    <source>
        <dbReference type="EMBL" id="TDR56169.1"/>
    </source>
</evidence>
<feature type="transmembrane region" description="Helical" evidence="13">
    <location>
        <begin position="172"/>
        <end position="195"/>
    </location>
</feature>
<comment type="similarity">
    <text evidence="2 12">Belongs to the major facilitator superfamily. Sugar transporter (TC 2.A.1.1) family.</text>
</comment>
<feature type="transmembrane region" description="Helical" evidence="13">
    <location>
        <begin position="257"/>
        <end position="284"/>
    </location>
</feature>
<evidence type="ECO:0000259" key="14">
    <source>
        <dbReference type="PROSITE" id="PS50850"/>
    </source>
</evidence>
<dbReference type="OrthoDB" id="5368493at2"/>
<dbReference type="Pfam" id="PF00083">
    <property type="entry name" value="Sugar_tr"/>
    <property type="match status" value="1"/>
</dbReference>
<comment type="subcellular location">
    <subcellularLocation>
        <location evidence="1">Cell membrane</location>
        <topology evidence="1">Multi-pass membrane protein</topology>
    </subcellularLocation>
</comment>
<dbReference type="InterPro" id="IPR005828">
    <property type="entry name" value="MFS_sugar_transport-like"/>
</dbReference>
<comment type="caution">
    <text evidence="15">The sequence shown here is derived from an EMBL/GenBank/DDBJ whole genome shotgun (WGS) entry which is preliminary data.</text>
</comment>
<dbReference type="GO" id="GO:0005886">
    <property type="term" value="C:plasma membrane"/>
    <property type="evidence" value="ECO:0007669"/>
    <property type="project" value="UniProtKB-SubCell"/>
</dbReference>
<proteinExistence type="inferred from homology"/>
<dbReference type="SUPFAM" id="SSF103473">
    <property type="entry name" value="MFS general substrate transporter"/>
    <property type="match status" value="1"/>
</dbReference>
<reference evidence="15 16" key="1">
    <citation type="submission" date="2019-03" db="EMBL/GenBank/DDBJ databases">
        <title>Genomic Encyclopedia of Type Strains, Phase III (KMG-III): the genomes of soil and plant-associated and newly described type strains.</title>
        <authorList>
            <person name="Whitman W."/>
        </authorList>
    </citation>
    <scope>NUCLEOTIDE SEQUENCE [LARGE SCALE GENOMIC DNA]</scope>
    <source>
        <strain evidence="15 16">CECT 5797</strain>
    </source>
</reference>
<evidence type="ECO:0000256" key="2">
    <source>
        <dbReference type="ARBA" id="ARBA00010992"/>
    </source>
</evidence>
<dbReference type="InterPro" id="IPR003663">
    <property type="entry name" value="Sugar/inositol_transpt"/>
</dbReference>
<sequence length="493" mass="53657">MDSSKYNIRYLLTICGVAALGGLLFGYDTAVISGAIGPIQRHFDLSSLETGWAVSNVAIGCIIGAFASGAVAARLGRKKTLIIAALLFTISAVGAAVATSFFWFIIYRFIGGIAVGIASAVSPMYMSEVSPKNLRGRALSMQNIAIVFGQVVIFVVNYLIARGATDAWLADVGWRVMIGSEVLPCILFCLVVFFIPESPRWLVMVGRDQEAQKTLGRIGGAGYGERVLAEIRESLASDRLRRQQADRKGELLRDRRFWFIASIACLIAFFQQASGVNVMMYFAPVVLGNVTGNTEVAMFLTIWIGVVQLLGNVLGMMLMDKVGRVPLFKVGTVGCVVGLLMTSFFLYRSGGLSGDAAVLQGYLTLAGMLVFMLFFAFSWALGAWIIVSEIFPNRMRAFGMSLSVTTLWISNFLIGLGFPILNQNPWLTEQFNGAFPMWLFAALMALAFLFIRRFLPETNGIALEEMEDNVLTKYPGGTAKRRGATGELAGATR</sequence>
<keyword evidence="6 13" id="KW-0812">Transmembrane</keyword>
<dbReference type="InterPro" id="IPR036259">
    <property type="entry name" value="MFS_trans_sf"/>
</dbReference>
<keyword evidence="8 13" id="KW-0472">Membrane</keyword>